<protein>
    <recommendedName>
        <fullName evidence="8">Lipase maturation factor 2</fullName>
    </recommendedName>
</protein>
<feature type="transmembrane region" description="Helical" evidence="9">
    <location>
        <begin position="7"/>
        <end position="25"/>
    </location>
</feature>
<keyword evidence="4" id="KW-0256">Endoplasmic reticulum</keyword>
<evidence type="ECO:0000313" key="13">
    <source>
        <dbReference type="Proteomes" id="UP001189429"/>
    </source>
</evidence>
<comment type="similarity">
    <text evidence="2">Belongs to the lipase maturation factor family.</text>
</comment>
<evidence type="ECO:0000313" key="12">
    <source>
        <dbReference type="EMBL" id="CAK0877353.1"/>
    </source>
</evidence>
<feature type="transmembrane region" description="Helical" evidence="9">
    <location>
        <begin position="360"/>
        <end position="381"/>
    </location>
</feature>
<dbReference type="InterPro" id="IPR057434">
    <property type="entry name" value="LMF1/2_N"/>
</dbReference>
<evidence type="ECO:0000256" key="7">
    <source>
        <dbReference type="ARBA" id="ARBA00023180"/>
    </source>
</evidence>
<evidence type="ECO:0000256" key="4">
    <source>
        <dbReference type="ARBA" id="ARBA00022824"/>
    </source>
</evidence>
<feature type="transmembrane region" description="Helical" evidence="9">
    <location>
        <begin position="406"/>
        <end position="431"/>
    </location>
</feature>
<dbReference type="InterPro" id="IPR057433">
    <property type="entry name" value="LMF1/2_C"/>
</dbReference>
<proteinExistence type="inferred from homology"/>
<evidence type="ECO:0000259" key="11">
    <source>
        <dbReference type="Pfam" id="PF25179"/>
    </source>
</evidence>
<dbReference type="EMBL" id="CAUYUJ010017727">
    <property type="protein sequence ID" value="CAK0877353.1"/>
    <property type="molecule type" value="Genomic_DNA"/>
</dbReference>
<dbReference type="PANTHER" id="PTHR14463:SF5">
    <property type="entry name" value="LIPASE MATURATION FACTOR 2"/>
    <property type="match status" value="1"/>
</dbReference>
<dbReference type="Pfam" id="PF25179">
    <property type="entry name" value="LMF1_C"/>
    <property type="match status" value="1"/>
</dbReference>
<organism evidence="12 13">
    <name type="scientific">Prorocentrum cordatum</name>
    <dbReference type="NCBI Taxonomy" id="2364126"/>
    <lineage>
        <taxon>Eukaryota</taxon>
        <taxon>Sar</taxon>
        <taxon>Alveolata</taxon>
        <taxon>Dinophyceae</taxon>
        <taxon>Prorocentrales</taxon>
        <taxon>Prorocentraceae</taxon>
        <taxon>Prorocentrum</taxon>
    </lineage>
</organism>
<evidence type="ECO:0000256" key="3">
    <source>
        <dbReference type="ARBA" id="ARBA00022692"/>
    </source>
</evidence>
<gene>
    <name evidence="12" type="ORF">PCOR1329_LOCUS61439</name>
</gene>
<dbReference type="InterPro" id="IPR009613">
    <property type="entry name" value="LMF"/>
</dbReference>
<keyword evidence="3 9" id="KW-0812">Transmembrane</keyword>
<evidence type="ECO:0000259" key="10">
    <source>
        <dbReference type="Pfam" id="PF06762"/>
    </source>
</evidence>
<feature type="domain" description="Lipase maturation factor 1/2 C-terminal" evidence="11">
    <location>
        <begin position="534"/>
        <end position="656"/>
    </location>
</feature>
<evidence type="ECO:0000256" key="6">
    <source>
        <dbReference type="ARBA" id="ARBA00023136"/>
    </source>
</evidence>
<evidence type="ECO:0000256" key="5">
    <source>
        <dbReference type="ARBA" id="ARBA00022989"/>
    </source>
</evidence>
<dbReference type="Proteomes" id="UP001189429">
    <property type="component" value="Unassembled WGS sequence"/>
</dbReference>
<evidence type="ECO:0000256" key="8">
    <source>
        <dbReference type="ARBA" id="ARBA00040643"/>
    </source>
</evidence>
<feature type="transmembrane region" description="Helical" evidence="9">
    <location>
        <begin position="131"/>
        <end position="157"/>
    </location>
</feature>
<evidence type="ECO:0000256" key="9">
    <source>
        <dbReference type="SAM" id="Phobius"/>
    </source>
</evidence>
<reference evidence="12" key="1">
    <citation type="submission" date="2023-10" db="EMBL/GenBank/DDBJ databases">
        <authorList>
            <person name="Chen Y."/>
            <person name="Shah S."/>
            <person name="Dougan E. K."/>
            <person name="Thang M."/>
            <person name="Chan C."/>
        </authorList>
    </citation>
    <scope>NUCLEOTIDE SEQUENCE [LARGE SCALE GENOMIC DNA]</scope>
</reference>
<evidence type="ECO:0000256" key="1">
    <source>
        <dbReference type="ARBA" id="ARBA00004477"/>
    </source>
</evidence>
<evidence type="ECO:0000256" key="2">
    <source>
        <dbReference type="ARBA" id="ARBA00005512"/>
    </source>
</evidence>
<comment type="subcellular location">
    <subcellularLocation>
        <location evidence="1">Endoplasmic reticulum membrane</location>
        <topology evidence="1">Multi-pass membrane protein</topology>
    </subcellularLocation>
</comment>
<keyword evidence="6 9" id="KW-0472">Membrane</keyword>
<feature type="transmembrane region" description="Helical" evidence="9">
    <location>
        <begin position="452"/>
        <end position="470"/>
    </location>
</feature>
<keyword evidence="5 9" id="KW-1133">Transmembrane helix</keyword>
<name>A0ABN9VUX6_9DINO</name>
<feature type="domain" description="Lipase maturation factor 1/2 N-terminal" evidence="10">
    <location>
        <begin position="173"/>
        <end position="326"/>
    </location>
</feature>
<comment type="caution">
    <text evidence="12">The sequence shown here is derived from an EMBL/GenBank/DDBJ whole genome shotgun (WGS) entry which is preliminary data.</text>
</comment>
<keyword evidence="13" id="KW-1185">Reference proteome</keyword>
<accession>A0ABN9VUX6</accession>
<feature type="transmembrane region" description="Helical" evidence="9">
    <location>
        <begin position="262"/>
        <end position="284"/>
    </location>
</feature>
<dbReference type="PANTHER" id="PTHR14463">
    <property type="entry name" value="LIPASE MATURATION FACTOR"/>
    <property type="match status" value="1"/>
</dbReference>
<keyword evidence="7" id="KW-0325">Glycoprotein</keyword>
<feature type="transmembrane region" description="Helical" evidence="9">
    <location>
        <begin position="178"/>
        <end position="198"/>
    </location>
</feature>
<sequence length="821" mass="92727">MGKARLLFLRGHACIFVLAFASYYLQYPGILGQNGLLPIKPHWQTVKANILSTVKDKPTTLDLNVFPRWLWACASDSNVPEILESKHVVFTIGKTASGFNIGELIQGYLKYPSFQWVFDAYDIDPDSAHEFMAILGMSLGILGAAGIVHHILLYALLDLLYLSLYVTGQRWLSFQWDILLLEAGFLALLYCPVFSLRVTGGSRPLANLVHRVFFAKFMMNTGHVKVSAECPTWHSLTALEYHFASTCIPTREAWVAHSMHPFLLRLSVAIMFVEQLPMGVMFLVPFKYVRRVAVLVEIPLQLSIMATGNYNWLNLHTILLMLPAWDSDGVMDLDSKSISLVFDRANLSQTLKGLRKTLRAFSFLAAVGFFVFVFSNMFTVYQDEQDGYWRISKNFTTNDVLRHFDVYIFSPTAYTFLFLQFAVISTFYILPTLAGGSSSSPFCGTWRLLRRAIHMCFCFAALGVCILPWGQVHTDSVRHLPFRKQYEQLKAQLDTFNVASSYGLFRRMTGVGSPKSADKKFGWAGQPPSAVAVPALVVEASLDGKIWKEIPFRYTPGPEDRMPRRTAPHQPRLDWQMWFAALGSYQSNPWLLHLAYKIVTVGRVGTRGDKYRTGSFVLENLLDGEKWPFNNGEQPSYVRMWKYHYDFTRMDTEWSRKLAGGDGWIAPEVGGSHDHHYWRRKRISEYLPVVGESQFAGVVKQLGYDALAPTLRCGSGTGSFISGSICNVTASLRAQVRPWRVFAEWTIEDNGGIWQKLLYSGSSTVDYIDGPMVFVCVCGFVLPLALRLFGELLSVALTFVFRFPRHVVSKGVGPSKHLKAE</sequence>
<dbReference type="Pfam" id="PF06762">
    <property type="entry name" value="LMF1"/>
    <property type="match status" value="1"/>
</dbReference>